<protein>
    <submittedName>
        <fullName evidence="2">Integrase</fullName>
    </submittedName>
</protein>
<comment type="caution">
    <text evidence="2">The sequence shown here is derived from an EMBL/GenBank/DDBJ whole genome shotgun (WGS) entry which is preliminary data.</text>
</comment>
<keyword evidence="1" id="KW-0233">DNA recombination</keyword>
<dbReference type="EMBL" id="MCSW01000190">
    <property type="protein sequence ID" value="PMF19507.1"/>
    <property type="molecule type" value="Genomic_DNA"/>
</dbReference>
<dbReference type="GO" id="GO:0006310">
    <property type="term" value="P:DNA recombination"/>
    <property type="evidence" value="ECO:0007669"/>
    <property type="project" value="UniProtKB-KW"/>
</dbReference>
<dbReference type="GO" id="GO:0015074">
    <property type="term" value="P:DNA integration"/>
    <property type="evidence" value="ECO:0007669"/>
    <property type="project" value="InterPro"/>
</dbReference>
<dbReference type="InterPro" id="IPR011010">
    <property type="entry name" value="DNA_brk_join_enz"/>
</dbReference>
<reference evidence="3" key="1">
    <citation type="submission" date="2016-07" db="EMBL/GenBank/DDBJ databases">
        <title>Nontailed viruses are major unrecognized killers of bacteria in the ocean.</title>
        <authorList>
            <person name="Kauffman K."/>
            <person name="Hussain F."/>
            <person name="Yang J."/>
            <person name="Arevalo P."/>
            <person name="Brown J."/>
            <person name="Cutler M."/>
            <person name="Kelly L."/>
            <person name="Polz M.F."/>
        </authorList>
    </citation>
    <scope>NUCLEOTIDE SEQUENCE [LARGE SCALE GENOMIC DNA]</scope>
    <source>
        <strain evidence="3">10N.286.54.F3</strain>
    </source>
</reference>
<evidence type="ECO:0000256" key="1">
    <source>
        <dbReference type="ARBA" id="ARBA00023172"/>
    </source>
</evidence>
<gene>
    <name evidence="2" type="ORF">BCV19_13175</name>
</gene>
<organism evidence="2 3">
    <name type="scientific">Vibrio splendidus</name>
    <dbReference type="NCBI Taxonomy" id="29497"/>
    <lineage>
        <taxon>Bacteria</taxon>
        <taxon>Pseudomonadati</taxon>
        <taxon>Pseudomonadota</taxon>
        <taxon>Gammaproteobacteria</taxon>
        <taxon>Vibrionales</taxon>
        <taxon>Vibrionaceae</taxon>
        <taxon>Vibrio</taxon>
    </lineage>
</organism>
<dbReference type="Gene3D" id="1.10.443.10">
    <property type="entry name" value="Intergrase catalytic core"/>
    <property type="match status" value="1"/>
</dbReference>
<name>A0A2N7CBR7_VIBSP</name>
<dbReference type="GO" id="GO:0003677">
    <property type="term" value="F:DNA binding"/>
    <property type="evidence" value="ECO:0007669"/>
    <property type="project" value="InterPro"/>
</dbReference>
<evidence type="ECO:0000313" key="3">
    <source>
        <dbReference type="Proteomes" id="UP000235405"/>
    </source>
</evidence>
<sequence>MIKKDKQRSKLHDQATRFFHHHYFGVGRPKTKESLLIHGRRTYAEQIRIVSKAAYDLGVKKLRQITPAMAQNYLIQCKDKRLSQAYLSTIQTALERVVFIKDPEKRLDRVEAINNSRSTLKEIDRAYSNGQLHLILDHLSPKAQLSVLLAYNAGLRAEELLTLQRRDEASPSPHRKWSDKRFLGREPGVRYIVTGKNGLKREIMIEEELVGELERSRFESPQLIYDRKQPFHIHYDVLGGERFSSAFSKASKEALGWSHGAHGLRFSYAQRRMDEELLELPYTEGKEVVSQELGHFREEITERYIEPYGSVH</sequence>
<proteinExistence type="predicted"/>
<accession>A0A2N7CBR7</accession>
<dbReference type="SUPFAM" id="SSF56349">
    <property type="entry name" value="DNA breaking-rejoining enzymes"/>
    <property type="match status" value="1"/>
</dbReference>
<dbReference type="RefSeq" id="WP_198593493.1">
    <property type="nucleotide sequence ID" value="NZ_MCSW01000190.1"/>
</dbReference>
<dbReference type="AlphaFoldDB" id="A0A2N7CBR7"/>
<dbReference type="InterPro" id="IPR013762">
    <property type="entry name" value="Integrase-like_cat_sf"/>
</dbReference>
<evidence type="ECO:0000313" key="2">
    <source>
        <dbReference type="EMBL" id="PMF19507.1"/>
    </source>
</evidence>
<dbReference type="Proteomes" id="UP000235405">
    <property type="component" value="Unassembled WGS sequence"/>
</dbReference>